<keyword evidence="1" id="KW-0472">Membrane</keyword>
<name>A0A7H0H703_9ACTN</name>
<feature type="transmembrane region" description="Helical" evidence="1">
    <location>
        <begin position="12"/>
        <end position="37"/>
    </location>
</feature>
<evidence type="ECO:0000256" key="1">
    <source>
        <dbReference type="SAM" id="Phobius"/>
    </source>
</evidence>
<evidence type="ECO:0000313" key="2">
    <source>
        <dbReference type="EMBL" id="QNP56319.1"/>
    </source>
</evidence>
<organism evidence="2 3">
    <name type="scientific">Tessaracoccus defluvii</name>
    <dbReference type="NCBI Taxonomy" id="1285901"/>
    <lineage>
        <taxon>Bacteria</taxon>
        <taxon>Bacillati</taxon>
        <taxon>Actinomycetota</taxon>
        <taxon>Actinomycetes</taxon>
        <taxon>Propionibacteriales</taxon>
        <taxon>Propionibacteriaceae</taxon>
        <taxon>Tessaracoccus</taxon>
    </lineage>
</organism>
<protein>
    <submittedName>
        <fullName evidence="2">Uncharacterized protein</fullName>
    </submittedName>
</protein>
<proteinExistence type="predicted"/>
<gene>
    <name evidence="2" type="ORF">H9L22_02260</name>
</gene>
<dbReference type="EMBL" id="CP060789">
    <property type="protein sequence ID" value="QNP56319.1"/>
    <property type="molecule type" value="Genomic_DNA"/>
</dbReference>
<keyword evidence="1" id="KW-1133">Transmembrane helix</keyword>
<dbReference type="AlphaFoldDB" id="A0A7H0H703"/>
<feature type="transmembrane region" description="Helical" evidence="1">
    <location>
        <begin position="101"/>
        <end position="121"/>
    </location>
</feature>
<keyword evidence="1" id="KW-0812">Transmembrane</keyword>
<dbReference type="KEGG" id="tdf:H9L22_02260"/>
<evidence type="ECO:0000313" key="3">
    <source>
        <dbReference type="Proteomes" id="UP000516117"/>
    </source>
</evidence>
<accession>A0A7H0H703</accession>
<keyword evidence="3" id="KW-1185">Reference proteome</keyword>
<sequence length="125" mass="12735">MTDGAQRQIREAAGAVLLWLLVPAGTQLGIFLFEAYYPDAVDPVGGPPASLVFGVIGLVVGAVAAVLLSWRLGLGLIWFGVALVTAAIVGLLALVAPPAVVVVAVLLIPPIVGALVGDRLFTART</sequence>
<feature type="transmembrane region" description="Helical" evidence="1">
    <location>
        <begin position="49"/>
        <end position="68"/>
    </location>
</feature>
<reference evidence="2 3" key="1">
    <citation type="submission" date="2020-08" db="EMBL/GenBank/DDBJ databases">
        <title>Genome sequence of Tessaracoccus defluvii JCM 17540T.</title>
        <authorList>
            <person name="Hyun D.-W."/>
            <person name="Bae J.-W."/>
        </authorList>
    </citation>
    <scope>NUCLEOTIDE SEQUENCE [LARGE SCALE GENOMIC DNA]</scope>
    <source>
        <strain evidence="2 3">JCM 17540</strain>
    </source>
</reference>
<dbReference type="RefSeq" id="WP_187721429.1">
    <property type="nucleotide sequence ID" value="NZ_BAABBL010000001.1"/>
</dbReference>
<dbReference type="Proteomes" id="UP000516117">
    <property type="component" value="Chromosome"/>
</dbReference>
<feature type="transmembrane region" description="Helical" evidence="1">
    <location>
        <begin position="75"/>
        <end position="95"/>
    </location>
</feature>